<evidence type="ECO:0000313" key="3">
    <source>
        <dbReference type="Proteomes" id="UP000600865"/>
    </source>
</evidence>
<dbReference type="AlphaFoldDB" id="A0A918ND39"/>
<dbReference type="RefSeq" id="WP_233349858.1">
    <property type="nucleotide sequence ID" value="NZ_BMYV01000001.1"/>
</dbReference>
<keyword evidence="3" id="KW-1185">Reference proteome</keyword>
<sequence>MVWLQIILILIAIFAGYVCAFGENLDRLILVCVLVCFAVFYLPIAHTCLEAIPKGVFDYQTIAGKYGPSRYDYVFSSIHGAFLLALEIFPIVAIFAPFSFIVTREGTRIYLMGKGRSVEKFRA</sequence>
<evidence type="ECO:0000313" key="2">
    <source>
        <dbReference type="EMBL" id="GGX63669.1"/>
    </source>
</evidence>
<organism evidence="2 3">
    <name type="scientific">Litorimonas cladophorae</name>
    <dbReference type="NCBI Taxonomy" id="1220491"/>
    <lineage>
        <taxon>Bacteria</taxon>
        <taxon>Pseudomonadati</taxon>
        <taxon>Pseudomonadota</taxon>
        <taxon>Alphaproteobacteria</taxon>
        <taxon>Maricaulales</taxon>
        <taxon>Robiginitomaculaceae</taxon>
    </lineage>
</organism>
<dbReference type="Proteomes" id="UP000600865">
    <property type="component" value="Unassembled WGS sequence"/>
</dbReference>
<gene>
    <name evidence="2" type="ORF">GCM10011309_12110</name>
</gene>
<protein>
    <submittedName>
        <fullName evidence="2">Uncharacterized protein</fullName>
    </submittedName>
</protein>
<feature type="transmembrane region" description="Helical" evidence="1">
    <location>
        <begin position="6"/>
        <end position="22"/>
    </location>
</feature>
<evidence type="ECO:0000256" key="1">
    <source>
        <dbReference type="SAM" id="Phobius"/>
    </source>
</evidence>
<feature type="transmembrane region" description="Helical" evidence="1">
    <location>
        <begin position="73"/>
        <end position="102"/>
    </location>
</feature>
<feature type="transmembrane region" description="Helical" evidence="1">
    <location>
        <begin position="29"/>
        <end position="53"/>
    </location>
</feature>
<name>A0A918ND39_9PROT</name>
<reference evidence="2 3" key="1">
    <citation type="journal article" date="2014" name="Int. J. Syst. Evol. Microbiol.">
        <title>Complete genome sequence of Corynebacterium casei LMG S-19264T (=DSM 44701T), isolated from a smear-ripened cheese.</title>
        <authorList>
            <consortium name="US DOE Joint Genome Institute (JGI-PGF)"/>
            <person name="Walter F."/>
            <person name="Albersmeier A."/>
            <person name="Kalinowski J."/>
            <person name="Ruckert C."/>
        </authorList>
    </citation>
    <scope>NUCLEOTIDE SEQUENCE [LARGE SCALE GENOMIC DNA]</scope>
    <source>
        <strain evidence="2 3">KCTC 23968</strain>
    </source>
</reference>
<keyword evidence="1" id="KW-0472">Membrane</keyword>
<comment type="caution">
    <text evidence="2">The sequence shown here is derived from an EMBL/GenBank/DDBJ whole genome shotgun (WGS) entry which is preliminary data.</text>
</comment>
<proteinExistence type="predicted"/>
<keyword evidence="1" id="KW-0812">Transmembrane</keyword>
<accession>A0A918ND39</accession>
<keyword evidence="1" id="KW-1133">Transmembrane helix</keyword>
<dbReference type="EMBL" id="BMYV01000001">
    <property type="protein sequence ID" value="GGX63669.1"/>
    <property type="molecule type" value="Genomic_DNA"/>
</dbReference>